<organism evidence="1 2">
    <name type="scientific">Trichonephila clavipes</name>
    <name type="common">Golden silk orbweaver</name>
    <name type="synonym">Nephila clavipes</name>
    <dbReference type="NCBI Taxonomy" id="2585209"/>
    <lineage>
        <taxon>Eukaryota</taxon>
        <taxon>Metazoa</taxon>
        <taxon>Ecdysozoa</taxon>
        <taxon>Arthropoda</taxon>
        <taxon>Chelicerata</taxon>
        <taxon>Arachnida</taxon>
        <taxon>Araneae</taxon>
        <taxon>Araneomorphae</taxon>
        <taxon>Entelegynae</taxon>
        <taxon>Araneoidea</taxon>
        <taxon>Nephilidae</taxon>
        <taxon>Trichonephila</taxon>
    </lineage>
</organism>
<evidence type="ECO:0000313" key="1">
    <source>
        <dbReference type="EMBL" id="GFY14348.1"/>
    </source>
</evidence>
<comment type="caution">
    <text evidence="1">The sequence shown here is derived from an EMBL/GenBank/DDBJ whole genome shotgun (WGS) entry which is preliminary data.</text>
</comment>
<proteinExistence type="predicted"/>
<sequence length="117" mass="13401">MQVTVQFDLIPPQFQGRTSGGGQRPPNFLPFHQPPERTCSSMAIQSTPCHKGSINLQTSMLSPGFESRPYETAVSVTNYYIRWSAKYMYTKLSLTDFPCNLLTKYLKLLWLTFILML</sequence>
<accession>A0A8X6VN16</accession>
<name>A0A8X6VN16_TRICX</name>
<reference evidence="1" key="1">
    <citation type="submission" date="2020-08" db="EMBL/GenBank/DDBJ databases">
        <title>Multicomponent nature underlies the extraordinary mechanical properties of spider dragline silk.</title>
        <authorList>
            <person name="Kono N."/>
            <person name="Nakamura H."/>
            <person name="Mori M."/>
            <person name="Yoshida Y."/>
            <person name="Ohtoshi R."/>
            <person name="Malay A.D."/>
            <person name="Moran D.A.P."/>
            <person name="Tomita M."/>
            <person name="Numata K."/>
            <person name="Arakawa K."/>
        </authorList>
    </citation>
    <scope>NUCLEOTIDE SEQUENCE</scope>
</reference>
<dbReference type="AlphaFoldDB" id="A0A8X6VN16"/>
<gene>
    <name evidence="1" type="ORF">TNCV_1021131</name>
</gene>
<evidence type="ECO:0000313" key="2">
    <source>
        <dbReference type="Proteomes" id="UP000887159"/>
    </source>
</evidence>
<dbReference type="EMBL" id="BMAU01021328">
    <property type="protein sequence ID" value="GFY14348.1"/>
    <property type="molecule type" value="Genomic_DNA"/>
</dbReference>
<protein>
    <submittedName>
        <fullName evidence="1">Uncharacterized protein</fullName>
    </submittedName>
</protein>
<dbReference type="Proteomes" id="UP000887159">
    <property type="component" value="Unassembled WGS sequence"/>
</dbReference>
<keyword evidence="2" id="KW-1185">Reference proteome</keyword>